<gene>
    <name evidence="8" type="ORF">PLOB_00033719</name>
</gene>
<keyword evidence="2" id="KW-0677">Repeat</keyword>
<dbReference type="CDD" id="cd00063">
    <property type="entry name" value="FN3"/>
    <property type="match status" value="6"/>
</dbReference>
<keyword evidence="1" id="KW-0732">Signal</keyword>
<dbReference type="SUPFAM" id="SSF49265">
    <property type="entry name" value="Fibronectin type III"/>
    <property type="match status" value="3"/>
</dbReference>
<dbReference type="InterPro" id="IPR050379">
    <property type="entry name" value="Type-I_Cytokine_Rcpt"/>
</dbReference>
<keyword evidence="6" id="KW-0472">Membrane</keyword>
<feature type="transmembrane region" description="Helical" evidence="6">
    <location>
        <begin position="862"/>
        <end position="880"/>
    </location>
</feature>
<dbReference type="InterPro" id="IPR036116">
    <property type="entry name" value="FN3_sf"/>
</dbReference>
<feature type="domain" description="Fibronectin type-III" evidence="7">
    <location>
        <begin position="185"/>
        <end position="279"/>
    </location>
</feature>
<name>A0ABN8NZY4_9CNID</name>
<dbReference type="PANTHER" id="PTHR23036:SF151">
    <property type="entry name" value="FIBRONECTIN TYPE-III DOMAIN-CONTAINING PROTEIN"/>
    <property type="match status" value="1"/>
</dbReference>
<dbReference type="SUPFAM" id="SSF81324">
    <property type="entry name" value="Voltage-gated potassium channels"/>
    <property type="match status" value="1"/>
</dbReference>
<feature type="domain" description="Fibronectin type-III" evidence="7">
    <location>
        <begin position="488"/>
        <end position="584"/>
    </location>
</feature>
<feature type="transmembrane region" description="Helical" evidence="6">
    <location>
        <begin position="1064"/>
        <end position="1085"/>
    </location>
</feature>
<organism evidence="8 9">
    <name type="scientific">Porites lobata</name>
    <dbReference type="NCBI Taxonomy" id="104759"/>
    <lineage>
        <taxon>Eukaryota</taxon>
        <taxon>Metazoa</taxon>
        <taxon>Cnidaria</taxon>
        <taxon>Anthozoa</taxon>
        <taxon>Hexacorallia</taxon>
        <taxon>Scleractinia</taxon>
        <taxon>Fungiina</taxon>
        <taxon>Poritidae</taxon>
        <taxon>Porites</taxon>
    </lineage>
</organism>
<dbReference type="Pfam" id="PF00041">
    <property type="entry name" value="fn3"/>
    <property type="match status" value="6"/>
</dbReference>
<dbReference type="InterPro" id="IPR013099">
    <property type="entry name" value="K_chnl_dom"/>
</dbReference>
<sequence length="1196" mass="134466">FSFFFQVHKIYDKNSALESVNVIWCGPTDSGAPGVRCVLGFSFMADHYAGIIRLQDALFKEKLLYRMPTEAEYLTTSDVPSEAPKNVTAHNTSSRSIQVTWLEVRPDSDIEGGDIAGYRLNMYTIGKKRTWSRVIPGKNRTLFELRGLNVYTEYCVRVMAYNRRGDGLASDPVCAYTDTDVPDRAPSNVSARNLSATELLVEWRPLPKESYHSVLLSYRINISTSEINFTRIINVSPNITNHRITGLDTYTRYVVSVAAVNDVGQGVYSDDVIVWTEEGVPSHAPNISEIFYTSSTSIRVTWEPLSPHFVHGRLLGYQVVYRQVDGEYWEKWKAITTGNKVLGTSITGLKKYGAYVVQVGAFTRKGNGLLSKGYMLRTDEDVPSKPPQNVTVAKDNSTSTSLFIHWRPVPANHQNGIILGYRIIYKKSAKEDTLKTKNVSARTTTTELKNLTKFTEYSITILAYTSKGNGVRAKFFTASTTEDRPSKPPTLTKVFNTSSTSIRVHWSTIPQKYTHGILVGFVLLYRAMNESQDMYRDVEVGPDRDNLELTGLWKYTKYGVRVLGFTRVGWGVISPEVAVQTDEDTPGMPPENAYAANKSTPTTIPVTWQPISNQYFVHGILRGYTVTYRAISNPNQRLDEKERNITVGPNATSVVLNKLSSFTIYSIEVRAFTVKGNGIPSQVIFAETCNCYSRIFTNYWLNPPYMDINSDGNQTGIFPPILRLLVRSCCGECAAHGYTEIDFRSSGDKDSARKSTEKEVREDIDDAIELSFPVYGRMDQTEYSKEYGFAPLVQSAGVAFIVGVDEPGRAAKMVVKAVFNLWPLIITVFISAFFSGIVMWSLDFVFNANEFPASPIRGPIEGMWWAFVTMTTLGYGDRVPRAIHSKLFGIVWITCGLVIIALVMSFITTSLTMDIIKSDIPVYGSKVAAISDSAEYRLGIRMNAKMSQGKWYTTLKDLHTALTNRHVDGILIDSYTVGSRKDLFSDGLSRVSKMIDYSSAYGIVMAGYAKKLQKCFRGFLKEEKAVVFEIITSNVQGITGLQKDNAASKTEGLFDAESTAYIKSVTYCGISIAVLVFIFLIYEIVTRKKRNPNAKRYEYSDYLQDLRKEDRLYEYNNTKDAMKKILSDFYKNCRLRIEHLKAKHRRELRLLARLKQEASEKGEIAPTNGSFRKISRGVFGFTPRYSSIVQVNGFSH</sequence>
<dbReference type="Proteomes" id="UP001159405">
    <property type="component" value="Unassembled WGS sequence"/>
</dbReference>
<feature type="non-terminal residue" evidence="8">
    <location>
        <position position="1"/>
    </location>
</feature>
<protein>
    <recommendedName>
        <fullName evidence="7">Fibronectin type-III domain-containing protein</fullName>
    </recommendedName>
</protein>
<dbReference type="SMART" id="SM00060">
    <property type="entry name" value="FN3"/>
    <property type="match status" value="6"/>
</dbReference>
<feature type="domain" description="Fibronectin type-III" evidence="7">
    <location>
        <begin position="284"/>
        <end position="381"/>
    </location>
</feature>
<evidence type="ECO:0000256" key="6">
    <source>
        <dbReference type="SAM" id="Phobius"/>
    </source>
</evidence>
<evidence type="ECO:0000256" key="2">
    <source>
        <dbReference type="ARBA" id="ARBA00022737"/>
    </source>
</evidence>
<evidence type="ECO:0000313" key="8">
    <source>
        <dbReference type="EMBL" id="CAH3128665.1"/>
    </source>
</evidence>
<dbReference type="PROSITE" id="PS50853">
    <property type="entry name" value="FN3"/>
    <property type="match status" value="6"/>
</dbReference>
<evidence type="ECO:0000256" key="4">
    <source>
        <dbReference type="ARBA" id="ARBA00023170"/>
    </source>
</evidence>
<keyword evidence="5" id="KW-0325">Glycoprotein</keyword>
<feature type="domain" description="Fibronectin type-III" evidence="7">
    <location>
        <begin position="83"/>
        <end position="180"/>
    </location>
</feature>
<evidence type="ECO:0000256" key="5">
    <source>
        <dbReference type="ARBA" id="ARBA00023180"/>
    </source>
</evidence>
<dbReference type="PANTHER" id="PTHR23036">
    <property type="entry name" value="CYTOKINE RECEPTOR"/>
    <property type="match status" value="1"/>
</dbReference>
<feature type="transmembrane region" description="Helical" evidence="6">
    <location>
        <begin position="887"/>
        <end position="907"/>
    </location>
</feature>
<keyword evidence="6" id="KW-1133">Transmembrane helix</keyword>
<reference evidence="8 9" key="1">
    <citation type="submission" date="2022-05" db="EMBL/GenBank/DDBJ databases">
        <authorList>
            <consortium name="Genoscope - CEA"/>
            <person name="William W."/>
        </authorList>
    </citation>
    <scope>NUCLEOTIDE SEQUENCE [LARGE SCALE GENOMIC DNA]</scope>
</reference>
<evidence type="ECO:0000256" key="1">
    <source>
        <dbReference type="ARBA" id="ARBA00022729"/>
    </source>
</evidence>
<comment type="caution">
    <text evidence="8">The sequence shown here is derived from an EMBL/GenBank/DDBJ whole genome shotgun (WGS) entry which is preliminary data.</text>
</comment>
<evidence type="ECO:0000259" key="7">
    <source>
        <dbReference type="PROSITE" id="PS50853"/>
    </source>
</evidence>
<dbReference type="EMBL" id="CALNXK010000045">
    <property type="protein sequence ID" value="CAH3128665.1"/>
    <property type="molecule type" value="Genomic_DNA"/>
</dbReference>
<dbReference type="Gene3D" id="2.60.40.10">
    <property type="entry name" value="Immunoglobulins"/>
    <property type="match status" value="6"/>
</dbReference>
<accession>A0ABN8NZY4</accession>
<keyword evidence="6" id="KW-0812">Transmembrane</keyword>
<feature type="domain" description="Fibronectin type-III" evidence="7">
    <location>
        <begin position="589"/>
        <end position="691"/>
    </location>
</feature>
<evidence type="ECO:0000313" key="9">
    <source>
        <dbReference type="Proteomes" id="UP001159405"/>
    </source>
</evidence>
<keyword evidence="9" id="KW-1185">Reference proteome</keyword>
<dbReference type="InterPro" id="IPR003961">
    <property type="entry name" value="FN3_dom"/>
</dbReference>
<feature type="transmembrane region" description="Helical" evidence="6">
    <location>
        <begin position="787"/>
        <end position="805"/>
    </location>
</feature>
<proteinExistence type="predicted"/>
<dbReference type="Pfam" id="PF07885">
    <property type="entry name" value="Ion_trans_2"/>
    <property type="match status" value="1"/>
</dbReference>
<dbReference type="InterPro" id="IPR013783">
    <property type="entry name" value="Ig-like_fold"/>
</dbReference>
<keyword evidence="3" id="KW-1015">Disulfide bond</keyword>
<feature type="transmembrane region" description="Helical" evidence="6">
    <location>
        <begin position="817"/>
        <end position="842"/>
    </location>
</feature>
<keyword evidence="4" id="KW-0675">Receptor</keyword>
<evidence type="ECO:0000256" key="3">
    <source>
        <dbReference type="ARBA" id="ARBA00023157"/>
    </source>
</evidence>
<feature type="domain" description="Fibronectin type-III" evidence="7">
    <location>
        <begin position="386"/>
        <end position="483"/>
    </location>
</feature>
<dbReference type="Gene3D" id="1.10.287.70">
    <property type="match status" value="1"/>
</dbReference>